<dbReference type="SUPFAM" id="SSF75138">
    <property type="entry name" value="HprK N-terminal domain-like"/>
    <property type="match status" value="1"/>
</dbReference>
<dbReference type="eggNOG" id="COG4109">
    <property type="taxonomic scope" value="Bacteria"/>
</dbReference>
<dbReference type="HOGENOM" id="CLU_140224_0_0_0"/>
<dbReference type="RefSeq" id="WP_013048073.1">
    <property type="nucleotide sequence ID" value="NC_014011.1"/>
</dbReference>
<dbReference type="InterPro" id="IPR010766">
    <property type="entry name" value="DRTGG"/>
</dbReference>
<protein>
    <submittedName>
        <fullName evidence="2">DRTGG domain protein</fullName>
    </submittedName>
</protein>
<reference evidence="2 3" key="1">
    <citation type="journal article" date="2010" name="Stand. Genomic Sci.">
        <title>Complete genome sequence of Aminobacterium colombiense type strain (ALA-1).</title>
        <authorList>
            <person name="Chertkov O."/>
            <person name="Sikorski J."/>
            <person name="Brambilla E."/>
            <person name="Lapidus A."/>
            <person name="Copeland A."/>
            <person name="Glavina Del Rio T."/>
            <person name="Nolan M."/>
            <person name="Lucas S."/>
            <person name="Tice H."/>
            <person name="Cheng J.F."/>
            <person name="Han C."/>
            <person name="Detter J.C."/>
            <person name="Bruce D."/>
            <person name="Tapia R."/>
            <person name="Goodwin L."/>
            <person name="Pitluck S."/>
            <person name="Liolios K."/>
            <person name="Ivanova N."/>
            <person name="Mavromatis K."/>
            <person name="Ovchinnikova G."/>
            <person name="Pati A."/>
            <person name="Chen A."/>
            <person name="Palaniappan K."/>
            <person name="Land M."/>
            <person name="Hauser L."/>
            <person name="Chang Y.J."/>
            <person name="Jeffries C.D."/>
            <person name="Spring S."/>
            <person name="Rohde M."/>
            <person name="Goker M."/>
            <person name="Bristow J."/>
            <person name="Eisen J.A."/>
            <person name="Markowitz V."/>
            <person name="Hugenholtz P."/>
            <person name="Kyrpides N.C."/>
            <person name="Klenk H.P."/>
        </authorList>
    </citation>
    <scope>NUCLEOTIDE SEQUENCE [LARGE SCALE GENOMIC DNA]</scope>
    <source>
        <strain evidence="3">DSM 12261 / ALA-1</strain>
    </source>
</reference>
<gene>
    <name evidence="2" type="ordered locus">Amico_0672</name>
</gene>
<dbReference type="Proteomes" id="UP000002366">
    <property type="component" value="Chromosome"/>
</dbReference>
<dbReference type="InterPro" id="IPR028979">
    <property type="entry name" value="Ser_kin/Pase_Hpr-like_N_sf"/>
</dbReference>
<dbReference type="KEGG" id="aco:Amico_0672"/>
<keyword evidence="3" id="KW-1185">Reference proteome</keyword>
<evidence type="ECO:0000313" key="2">
    <source>
        <dbReference type="EMBL" id="ADE56807.1"/>
    </source>
</evidence>
<accession>D5EE25</accession>
<dbReference type="EMBL" id="CP001997">
    <property type="protein sequence ID" value="ADE56807.1"/>
    <property type="molecule type" value="Genomic_DNA"/>
</dbReference>
<organism evidence="2 3">
    <name type="scientific">Aminobacterium colombiense (strain DSM 12261 / ALA-1)</name>
    <dbReference type="NCBI Taxonomy" id="572547"/>
    <lineage>
        <taxon>Bacteria</taxon>
        <taxon>Thermotogati</taxon>
        <taxon>Synergistota</taxon>
        <taxon>Synergistia</taxon>
        <taxon>Synergistales</taxon>
        <taxon>Aminobacteriaceae</taxon>
        <taxon>Aminobacterium</taxon>
    </lineage>
</organism>
<proteinExistence type="predicted"/>
<dbReference type="Gene3D" id="3.40.1390.20">
    <property type="entry name" value="HprK N-terminal domain-like"/>
    <property type="match status" value="1"/>
</dbReference>
<dbReference type="STRING" id="572547.Amico_0672"/>
<dbReference type="Pfam" id="PF07085">
    <property type="entry name" value="DRTGG"/>
    <property type="match status" value="1"/>
</dbReference>
<dbReference type="AlphaFoldDB" id="D5EE25"/>
<evidence type="ECO:0000259" key="1">
    <source>
        <dbReference type="Pfam" id="PF07085"/>
    </source>
</evidence>
<dbReference type="OrthoDB" id="9800390at2"/>
<feature type="domain" description="DRTGG" evidence="1">
    <location>
        <begin position="5"/>
        <end position="103"/>
    </location>
</feature>
<sequence>MKLREVVEHINGDVLYGEELLDSIEIEYAYGADLMSDVLAFARPGSLLLTGLTNVQIIRTAQMLDIPAVVFVRGKRPQEPAIKLASQLGMPVILSHCSMFETCGVLFREGVLPCNIPAREV</sequence>
<name>D5EE25_AMICL</name>
<evidence type="ECO:0000313" key="3">
    <source>
        <dbReference type="Proteomes" id="UP000002366"/>
    </source>
</evidence>